<dbReference type="InterPro" id="IPR012337">
    <property type="entry name" value="RNaseH-like_sf"/>
</dbReference>
<dbReference type="Proteomes" id="UP000789405">
    <property type="component" value="Unassembled WGS sequence"/>
</dbReference>
<accession>A0A9N9EBU0</accession>
<reference evidence="2" key="1">
    <citation type="submission" date="2021-06" db="EMBL/GenBank/DDBJ databases">
        <authorList>
            <person name="Kallberg Y."/>
            <person name="Tangrot J."/>
            <person name="Rosling A."/>
        </authorList>
    </citation>
    <scope>NUCLEOTIDE SEQUENCE</scope>
    <source>
        <strain evidence="2">MA453B</strain>
    </source>
</reference>
<sequence>MSQSDLTRFFESFNDQNTEIQQQSSASGDAVINSDSQTKKSPLCKAKDQNSNAGGPIRNTRKKDQISPITQRLRKAATFQDSWKSKFPWLRIEERVPPNGDSSGTRQIVMFCSICEKIKIKTTLWSTTGCTMYKADYLRRHEVSKEHAINTFFLSQHKFTLNVIKDLTDFITFQSQNQIDTNNITNKELAILRPPKLPSKNKISFRDLSIPHNHVTHSSRSINHEFLEINSKIIEKAVVNEINKSLCWSLLVDESDSNSSTSEKTLTLASKHVVDDLPVLRFLGLLKISNTSPESLLAAIDNFISQKALNTSTLLHFGSVGSSNISGVHYGLFTLLKQRNPFISSNHCVIHRVHMAIDDATKDIPYFQTYKDLVKGIYTYFSDSYRKMYDLRDIEEEIDNPDLFILNKKETSWLSWAQVIHNFHMIIDDVYTELESQSGVSNMAKFLYDSIDTEFYVVTKFLADIMEIIMSMINVFQSDYVSLSETRKQLNMVIETITTNFIGTEFSTPNYGTYLLMYMNENSLSNYDLPGIVVQFSLNIIQSLRNHFPTSHLYHAMRILDPSESPDDQESLRTYGDSDIKFLADFYGVSKPITLNNTYHPPIIDNKGVIREWQMAKYLIHGYRNFSFMEAWKKIWVQNFQFRNQFPQLTKLVEIALTMPISNGTVERVFSRHHLIRNELNTEILSYYLHLTLNAPESWECFDYEKAYEHWIELSKAN</sequence>
<protein>
    <submittedName>
        <fullName evidence="2">15420_t:CDS:1</fullName>
    </submittedName>
</protein>
<gene>
    <name evidence="2" type="ORF">DERYTH_LOCUS11303</name>
</gene>
<dbReference type="SUPFAM" id="SSF53098">
    <property type="entry name" value="Ribonuclease H-like"/>
    <property type="match status" value="1"/>
</dbReference>
<dbReference type="PANTHER" id="PTHR46880:SF5">
    <property type="entry name" value="DUF4371 DOMAIN-CONTAINING PROTEIN"/>
    <property type="match status" value="1"/>
</dbReference>
<evidence type="ECO:0000313" key="3">
    <source>
        <dbReference type="Proteomes" id="UP000789405"/>
    </source>
</evidence>
<organism evidence="2 3">
    <name type="scientific">Dentiscutata erythropus</name>
    <dbReference type="NCBI Taxonomy" id="1348616"/>
    <lineage>
        <taxon>Eukaryota</taxon>
        <taxon>Fungi</taxon>
        <taxon>Fungi incertae sedis</taxon>
        <taxon>Mucoromycota</taxon>
        <taxon>Glomeromycotina</taxon>
        <taxon>Glomeromycetes</taxon>
        <taxon>Diversisporales</taxon>
        <taxon>Gigasporaceae</taxon>
        <taxon>Dentiscutata</taxon>
    </lineage>
</organism>
<evidence type="ECO:0000256" key="1">
    <source>
        <dbReference type="SAM" id="MobiDB-lite"/>
    </source>
</evidence>
<dbReference type="OrthoDB" id="2356166at2759"/>
<dbReference type="PANTHER" id="PTHR46880">
    <property type="entry name" value="RAS-ASSOCIATING DOMAIN-CONTAINING PROTEIN"/>
    <property type="match status" value="1"/>
</dbReference>
<dbReference type="EMBL" id="CAJVPY010006935">
    <property type="protein sequence ID" value="CAG8672118.1"/>
    <property type="molecule type" value="Genomic_DNA"/>
</dbReference>
<keyword evidence="3" id="KW-1185">Reference proteome</keyword>
<evidence type="ECO:0000313" key="2">
    <source>
        <dbReference type="EMBL" id="CAG8672118.1"/>
    </source>
</evidence>
<proteinExistence type="predicted"/>
<feature type="compositionally biased region" description="Polar residues" evidence="1">
    <location>
        <begin position="13"/>
        <end position="40"/>
    </location>
</feature>
<comment type="caution">
    <text evidence="2">The sequence shown here is derived from an EMBL/GenBank/DDBJ whole genome shotgun (WGS) entry which is preliminary data.</text>
</comment>
<dbReference type="AlphaFoldDB" id="A0A9N9EBU0"/>
<feature type="region of interest" description="Disordered" evidence="1">
    <location>
        <begin position="12"/>
        <end position="68"/>
    </location>
</feature>
<name>A0A9N9EBU0_9GLOM</name>